<reference evidence="9 10" key="1">
    <citation type="journal article" date="2015" name="Nature">
        <title>rRNA introns, odd ribosomes, and small enigmatic genomes across a large radiation of phyla.</title>
        <authorList>
            <person name="Brown C.T."/>
            <person name="Hug L.A."/>
            <person name="Thomas B.C."/>
            <person name="Sharon I."/>
            <person name="Castelle C.J."/>
            <person name="Singh A."/>
            <person name="Wilkins M.J."/>
            <person name="Williams K.H."/>
            <person name="Banfield J.F."/>
        </authorList>
    </citation>
    <scope>NUCLEOTIDE SEQUENCE [LARGE SCALE GENOMIC DNA]</scope>
</reference>
<accession>A0A0G0E4F9</accession>
<evidence type="ECO:0000256" key="6">
    <source>
        <dbReference type="ARBA" id="ARBA00022840"/>
    </source>
</evidence>
<dbReference type="InterPro" id="IPR015865">
    <property type="entry name" value="Riboflavin_kinase_bac/euk"/>
</dbReference>
<keyword evidence="4" id="KW-0808">Transferase</keyword>
<evidence type="ECO:0000256" key="4">
    <source>
        <dbReference type="ARBA" id="ARBA00022679"/>
    </source>
</evidence>
<dbReference type="STRING" id="1618480.US11_C0004G0023"/>
<keyword evidence="6" id="KW-0067">ATP-binding</keyword>
<dbReference type="Gene3D" id="2.40.30.30">
    <property type="entry name" value="Riboflavin kinase-like"/>
    <property type="match status" value="1"/>
</dbReference>
<keyword evidence="2" id="KW-0285">Flavoprotein</keyword>
<name>A0A0G0E4F9_9BACT</name>
<evidence type="ECO:0000256" key="5">
    <source>
        <dbReference type="ARBA" id="ARBA00022741"/>
    </source>
</evidence>
<evidence type="ECO:0000256" key="3">
    <source>
        <dbReference type="ARBA" id="ARBA00022643"/>
    </source>
</evidence>
<organism evidence="9 10">
    <name type="scientific">Candidatus Roizmanbacteria bacterium GW2011_GWA2_36_23</name>
    <dbReference type="NCBI Taxonomy" id="1618480"/>
    <lineage>
        <taxon>Bacteria</taxon>
        <taxon>Candidatus Roizmaniibacteriota</taxon>
    </lineage>
</organism>
<proteinExistence type="predicted"/>
<feature type="domain" description="Riboflavin kinase" evidence="8">
    <location>
        <begin position="8"/>
        <end position="123"/>
    </location>
</feature>
<dbReference type="EMBL" id="LBRS01000004">
    <property type="protein sequence ID" value="KKQ01753.1"/>
    <property type="molecule type" value="Genomic_DNA"/>
</dbReference>
<dbReference type="Pfam" id="PF01687">
    <property type="entry name" value="Flavokinase"/>
    <property type="match status" value="1"/>
</dbReference>
<comment type="caution">
    <text evidence="9">The sequence shown here is derived from an EMBL/GenBank/DDBJ whole genome shotgun (WGS) entry which is preliminary data.</text>
</comment>
<dbReference type="SMART" id="SM00904">
    <property type="entry name" value="Flavokinase"/>
    <property type="match status" value="1"/>
</dbReference>
<evidence type="ECO:0000256" key="7">
    <source>
        <dbReference type="ARBA" id="ARBA00047880"/>
    </source>
</evidence>
<evidence type="ECO:0000256" key="1">
    <source>
        <dbReference type="ARBA" id="ARBA00012105"/>
    </source>
</evidence>
<dbReference type="PANTHER" id="PTHR22749">
    <property type="entry name" value="RIBOFLAVIN KINASE/FMN ADENYLYLTRANSFERASE"/>
    <property type="match status" value="1"/>
</dbReference>
<protein>
    <recommendedName>
        <fullName evidence="1">riboflavin kinase</fullName>
        <ecNumber evidence="1">2.7.1.26</ecNumber>
    </recommendedName>
</protein>
<dbReference type="AlphaFoldDB" id="A0A0G0E4F9"/>
<keyword evidence="3" id="KW-0288">FMN</keyword>
<dbReference type="GO" id="GO:0008531">
    <property type="term" value="F:riboflavin kinase activity"/>
    <property type="evidence" value="ECO:0007669"/>
    <property type="project" value="UniProtKB-EC"/>
</dbReference>
<evidence type="ECO:0000259" key="8">
    <source>
        <dbReference type="SMART" id="SM00904"/>
    </source>
</evidence>
<evidence type="ECO:0000313" key="9">
    <source>
        <dbReference type="EMBL" id="KKQ01753.1"/>
    </source>
</evidence>
<dbReference type="GO" id="GO:0009398">
    <property type="term" value="P:FMN biosynthetic process"/>
    <property type="evidence" value="ECO:0007669"/>
    <property type="project" value="TreeGrafter"/>
</dbReference>
<dbReference type="GO" id="GO:0009231">
    <property type="term" value="P:riboflavin biosynthetic process"/>
    <property type="evidence" value="ECO:0007669"/>
    <property type="project" value="InterPro"/>
</dbReference>
<gene>
    <name evidence="9" type="ORF">US11_C0004G0023</name>
</gene>
<sequence>MSKNKKFFAPVIKGKGRGKKIGIPTINLAIPKGLDLKTGIYAVWVYISGKKYKGAMHYGPIPTFKEKQSSLEVYLLDVKSITADSTVELEIVEWIRKIKSFSSVNDLTMQIKQDIETIRKVLVYNHLHG</sequence>
<evidence type="ECO:0000313" key="10">
    <source>
        <dbReference type="Proteomes" id="UP000034344"/>
    </source>
</evidence>
<comment type="catalytic activity">
    <reaction evidence="7">
        <text>riboflavin + ATP = FMN + ADP + H(+)</text>
        <dbReference type="Rhea" id="RHEA:14357"/>
        <dbReference type="ChEBI" id="CHEBI:15378"/>
        <dbReference type="ChEBI" id="CHEBI:30616"/>
        <dbReference type="ChEBI" id="CHEBI:57986"/>
        <dbReference type="ChEBI" id="CHEBI:58210"/>
        <dbReference type="ChEBI" id="CHEBI:456216"/>
        <dbReference type="EC" id="2.7.1.26"/>
    </reaction>
</comment>
<dbReference type="GO" id="GO:0005524">
    <property type="term" value="F:ATP binding"/>
    <property type="evidence" value="ECO:0007669"/>
    <property type="project" value="UniProtKB-KW"/>
</dbReference>
<dbReference type="PANTHER" id="PTHR22749:SF6">
    <property type="entry name" value="RIBOFLAVIN KINASE"/>
    <property type="match status" value="1"/>
</dbReference>
<evidence type="ECO:0000256" key="2">
    <source>
        <dbReference type="ARBA" id="ARBA00022630"/>
    </source>
</evidence>
<dbReference type="Proteomes" id="UP000034344">
    <property type="component" value="Unassembled WGS sequence"/>
</dbReference>
<dbReference type="EC" id="2.7.1.26" evidence="1"/>
<dbReference type="InterPro" id="IPR023465">
    <property type="entry name" value="Riboflavin_kinase_dom_sf"/>
</dbReference>
<dbReference type="InterPro" id="IPR023468">
    <property type="entry name" value="Riboflavin_kinase"/>
</dbReference>
<keyword evidence="5" id="KW-0547">Nucleotide-binding</keyword>
<dbReference type="SUPFAM" id="SSF82114">
    <property type="entry name" value="Riboflavin kinase-like"/>
    <property type="match status" value="1"/>
</dbReference>